<keyword evidence="5" id="KW-0067">ATP-binding</keyword>
<dbReference type="AlphaFoldDB" id="A0AA43ZDA5"/>
<dbReference type="PANTHER" id="PTHR43085:SF49">
    <property type="entry name" value="5-DEHYDRO-2-DEOXYGLUCONOKINASE"/>
    <property type="match status" value="1"/>
</dbReference>
<dbReference type="Gene3D" id="3.20.20.70">
    <property type="entry name" value="Aldolase class I"/>
    <property type="match status" value="1"/>
</dbReference>
<dbReference type="NCBIfam" id="TIGR04382">
    <property type="entry name" value="myo_inos_iolC_N"/>
    <property type="match status" value="1"/>
</dbReference>
<dbReference type="CDD" id="cd01166">
    <property type="entry name" value="KdgK"/>
    <property type="match status" value="1"/>
</dbReference>
<dbReference type="Gene3D" id="3.40.1190.20">
    <property type="match status" value="1"/>
</dbReference>
<organism evidence="9 10">
    <name type="scientific">Ferranicluibacter rubi</name>
    <dbReference type="NCBI Taxonomy" id="2715133"/>
    <lineage>
        <taxon>Bacteria</taxon>
        <taxon>Pseudomonadati</taxon>
        <taxon>Pseudomonadota</taxon>
        <taxon>Alphaproteobacteria</taxon>
        <taxon>Hyphomicrobiales</taxon>
        <taxon>Rhizobiaceae</taxon>
        <taxon>Ferranicluibacter</taxon>
    </lineage>
</organism>
<keyword evidence="2 9" id="KW-0808">Transferase</keyword>
<dbReference type="Pfam" id="PF09863">
    <property type="entry name" value="DUF2090"/>
    <property type="match status" value="1"/>
</dbReference>
<evidence type="ECO:0000259" key="8">
    <source>
        <dbReference type="Pfam" id="PF09863"/>
    </source>
</evidence>
<evidence type="ECO:0000256" key="2">
    <source>
        <dbReference type="ARBA" id="ARBA00022679"/>
    </source>
</evidence>
<protein>
    <submittedName>
        <fullName evidence="9">5-dehydro-2-deoxygluconokinase</fullName>
        <ecNumber evidence="9">2.7.1.92</ecNumber>
    </submittedName>
</protein>
<dbReference type="PANTHER" id="PTHR43085">
    <property type="entry name" value="HEXOKINASE FAMILY MEMBER"/>
    <property type="match status" value="1"/>
</dbReference>
<keyword evidence="4" id="KW-0418">Kinase</keyword>
<dbReference type="InterPro" id="IPR050306">
    <property type="entry name" value="PfkB_Carbo_kinase"/>
</dbReference>
<dbReference type="InterPro" id="IPR030830">
    <property type="entry name" value="Myo_inos_IolC"/>
</dbReference>
<evidence type="ECO:0000256" key="1">
    <source>
        <dbReference type="ARBA" id="ARBA00010688"/>
    </source>
</evidence>
<feature type="domain" description="DUF2090" evidence="8">
    <location>
        <begin position="354"/>
        <end position="658"/>
    </location>
</feature>
<dbReference type="InterPro" id="IPR002173">
    <property type="entry name" value="Carboh/pur_kinase_PfkB_CS"/>
</dbReference>
<keyword evidence="3" id="KW-0547">Nucleotide-binding</keyword>
<evidence type="ECO:0000256" key="3">
    <source>
        <dbReference type="ARBA" id="ARBA00022741"/>
    </source>
</evidence>
<dbReference type="InterPro" id="IPR023314">
    <property type="entry name" value="Myo_inos_IolC-like_sf"/>
</dbReference>
<evidence type="ECO:0000313" key="10">
    <source>
        <dbReference type="Proteomes" id="UP001155840"/>
    </source>
</evidence>
<dbReference type="Pfam" id="PF00294">
    <property type="entry name" value="PfkB"/>
    <property type="match status" value="1"/>
</dbReference>
<dbReference type="PROSITE" id="PS00583">
    <property type="entry name" value="PFKB_KINASES_1"/>
    <property type="match status" value="1"/>
</dbReference>
<gene>
    <name evidence="9" type="primary">iolC</name>
    <name evidence="9" type="ORF">G8E10_03400</name>
</gene>
<dbReference type="InterPro" id="IPR011611">
    <property type="entry name" value="PfkB_dom"/>
</dbReference>
<evidence type="ECO:0000259" key="7">
    <source>
        <dbReference type="Pfam" id="PF00294"/>
    </source>
</evidence>
<dbReference type="InterPro" id="IPR018659">
    <property type="entry name" value="DUF2090"/>
</dbReference>
<dbReference type="InterPro" id="IPR013785">
    <property type="entry name" value="Aldolase_TIM"/>
</dbReference>
<dbReference type="Proteomes" id="UP001155840">
    <property type="component" value="Unassembled WGS sequence"/>
</dbReference>
<reference evidence="9" key="1">
    <citation type="submission" date="2020-03" db="EMBL/GenBank/DDBJ databases">
        <title>Ferranicluibacter endophyticum gen. nov., sp. nov., a new genus isolated from Rubus ulmifolius Schott. stem.</title>
        <authorList>
            <person name="Roca-Couso R."/>
            <person name="Flores-Felix J.D."/>
            <person name="Igual J.M."/>
            <person name="Rivas R."/>
        </authorList>
    </citation>
    <scope>NUCLEOTIDE SEQUENCE</scope>
    <source>
        <strain evidence="9">CRRU44</strain>
    </source>
</reference>
<evidence type="ECO:0000256" key="4">
    <source>
        <dbReference type="ARBA" id="ARBA00022777"/>
    </source>
</evidence>
<dbReference type="SUPFAM" id="SSF53613">
    <property type="entry name" value="Ribokinase-like"/>
    <property type="match status" value="1"/>
</dbReference>
<dbReference type="GO" id="GO:0005524">
    <property type="term" value="F:ATP binding"/>
    <property type="evidence" value="ECO:0007669"/>
    <property type="project" value="UniProtKB-KW"/>
</dbReference>
<evidence type="ECO:0000256" key="5">
    <source>
        <dbReference type="ARBA" id="ARBA00022840"/>
    </source>
</evidence>
<dbReference type="GO" id="GO:0047590">
    <property type="term" value="F:5-dehydro-2-deoxygluconokinase activity"/>
    <property type="evidence" value="ECO:0007669"/>
    <property type="project" value="UniProtKB-EC"/>
</dbReference>
<comment type="similarity">
    <text evidence="1">Belongs to the carbohydrate kinase PfkB family.</text>
</comment>
<dbReference type="EMBL" id="JAANCM010000001">
    <property type="protein sequence ID" value="NHT74797.1"/>
    <property type="molecule type" value="Genomic_DNA"/>
</dbReference>
<evidence type="ECO:0000256" key="6">
    <source>
        <dbReference type="SAM" id="MobiDB-lite"/>
    </source>
</evidence>
<dbReference type="EC" id="2.7.1.92" evidence="9"/>
<evidence type="ECO:0000313" key="9">
    <source>
        <dbReference type="EMBL" id="NHT74797.1"/>
    </source>
</evidence>
<name>A0AA43ZDA5_9HYPH</name>
<dbReference type="PROSITE" id="PS00584">
    <property type="entry name" value="PFKB_KINASES_2"/>
    <property type="match status" value="1"/>
</dbReference>
<feature type="domain" description="Carbohydrate kinase PfkB" evidence="7">
    <location>
        <begin position="37"/>
        <end position="351"/>
    </location>
</feature>
<dbReference type="Gene3D" id="2.20.150.10">
    <property type="entry name" value="putative 5-dehydro-2- deoxygluconokinase"/>
    <property type="match status" value="1"/>
</dbReference>
<keyword evidence="10" id="KW-1185">Reference proteome</keyword>
<sequence>MFHGAPFENEKDHTPHVGRIGTLTGISQRDAARPLDIITIGRASVDLYGQQIGTRLEDVASFAKSVGGCPTNIAVGTARLGLKSALLTRVGKEQMGRFIVEQLTREGVETKGIVTDPERLTALAILAVENDHSFPLLFYRDNCADNALCEDDIDEAFIRSSRAILVSGTHFSRPNTDAAQRKAIRIAKAAGVKIAFDIDYRPNLWGLAGHDAGDNRYIASAHVSAHLKTVLADCDLIVGTEEEVLIASGESDLLAALKTIRAQSTATIVLKRGPMGCIVYDGEISDDLEDGIIGKGFPIEVYNVLGAGDAFMSGFLRGWLAAEPHATSATWANACGAFAVSRLLCAPEIPTWTELQFFLENGSKEHALRKDEAINHVHWATTRRREIPSLMALAIDHRSQLEDMAGDDTEKLARIPAFKVLAVKAAAKIADGRPGFGMLIDDKYGRDALYAAGALKDFWVAKPIELPGSRPLQFEFSQDLGSRLIDWPVDHCIKVLSFYHPDDPAEMKATQIAKLRSAFEAARKVGREILIEIIAGKHGTLDDQTIPRALNELYDAGLKPDWWKLEPQASRSAWSAIDDVIETRDPLCRGVVLLGLEASYEALKDGFAAARTSRQVRGFAVGRTIFVDAARRWLAGEIDDTTAIDDMARRFKQLVDLWVGLADTKAA</sequence>
<dbReference type="InterPro" id="IPR029056">
    <property type="entry name" value="Ribokinase-like"/>
</dbReference>
<comment type="caution">
    <text evidence="9">The sequence shown here is derived from an EMBL/GenBank/DDBJ whole genome shotgun (WGS) entry which is preliminary data.</text>
</comment>
<proteinExistence type="inferred from homology"/>
<feature type="region of interest" description="Disordered" evidence="6">
    <location>
        <begin position="1"/>
        <end position="20"/>
    </location>
</feature>
<accession>A0AA43ZDA5</accession>